<dbReference type="PROSITE" id="PS00012">
    <property type="entry name" value="PHOSPHOPANTETHEINE"/>
    <property type="match status" value="1"/>
</dbReference>
<dbReference type="PROSITE" id="PS00606">
    <property type="entry name" value="KS3_1"/>
    <property type="match status" value="1"/>
</dbReference>
<reference evidence="11 12" key="1">
    <citation type="submission" date="2024-03" db="EMBL/GenBank/DDBJ databases">
        <title>A high-quality draft genome sequence of Diaporthe vaccinii, a causative agent of upright dieback and viscid rot disease in cranberry plants.</title>
        <authorList>
            <person name="Sarrasin M."/>
            <person name="Lang B.F."/>
            <person name="Burger G."/>
        </authorList>
    </citation>
    <scope>NUCLEOTIDE SEQUENCE [LARGE SCALE GENOMIC DNA]</scope>
    <source>
        <strain evidence="11 12">IS7</strain>
    </source>
</reference>
<keyword evidence="1" id="KW-0596">Phosphopantetheine</keyword>
<dbReference type="Gene3D" id="1.10.1200.10">
    <property type="entry name" value="ACP-like"/>
    <property type="match status" value="2"/>
</dbReference>
<evidence type="ECO:0000256" key="4">
    <source>
        <dbReference type="ARBA" id="ARBA00022737"/>
    </source>
</evidence>
<feature type="region of interest" description="C-terminal hotdog fold" evidence="7">
    <location>
        <begin position="1590"/>
        <end position="1739"/>
    </location>
</feature>
<dbReference type="Gene3D" id="3.40.47.10">
    <property type="match status" value="1"/>
</dbReference>
<keyword evidence="12" id="KW-1185">Reference proteome</keyword>
<evidence type="ECO:0000256" key="6">
    <source>
        <dbReference type="ARBA" id="ARBA00023268"/>
    </source>
</evidence>
<dbReference type="PROSITE" id="PS52019">
    <property type="entry name" value="PKS_MFAS_DH"/>
    <property type="match status" value="1"/>
</dbReference>
<dbReference type="SUPFAM" id="SSF55048">
    <property type="entry name" value="Probable ACP-binding domain of malonyl-CoA ACP transacylase"/>
    <property type="match status" value="1"/>
</dbReference>
<dbReference type="InterPro" id="IPR036291">
    <property type="entry name" value="NAD(P)-bd_dom_sf"/>
</dbReference>
<dbReference type="InterPro" id="IPR006162">
    <property type="entry name" value="Ppantetheine_attach_site"/>
</dbReference>
<dbReference type="PROSITE" id="PS00455">
    <property type="entry name" value="AMP_BINDING"/>
    <property type="match status" value="1"/>
</dbReference>
<feature type="region of interest" description="N-terminal hotdog fold" evidence="7">
    <location>
        <begin position="1441"/>
        <end position="1572"/>
    </location>
</feature>
<dbReference type="InterPro" id="IPR014030">
    <property type="entry name" value="Ketoacyl_synth_N"/>
</dbReference>
<feature type="domain" description="Carrier" evidence="8">
    <location>
        <begin position="418"/>
        <end position="496"/>
    </location>
</feature>
<dbReference type="CDD" id="cd04433">
    <property type="entry name" value="AFD_class_I"/>
    <property type="match status" value="1"/>
</dbReference>
<dbReference type="InterPro" id="IPR001031">
    <property type="entry name" value="Thioesterase"/>
</dbReference>
<evidence type="ECO:0000256" key="2">
    <source>
        <dbReference type="ARBA" id="ARBA00022553"/>
    </source>
</evidence>
<evidence type="ECO:0000313" key="12">
    <source>
        <dbReference type="Proteomes" id="UP001600888"/>
    </source>
</evidence>
<dbReference type="CDD" id="cd08956">
    <property type="entry name" value="KR_3_FAS_SDR_x"/>
    <property type="match status" value="1"/>
</dbReference>
<dbReference type="Pfam" id="PF00109">
    <property type="entry name" value="ketoacyl-synt"/>
    <property type="match status" value="1"/>
</dbReference>
<keyword evidence="5" id="KW-0560">Oxidoreductase</keyword>
<dbReference type="InterPro" id="IPR016036">
    <property type="entry name" value="Malonyl_transacylase_ACP-bd"/>
</dbReference>
<dbReference type="InterPro" id="IPR000873">
    <property type="entry name" value="AMP-dep_synth/lig_dom"/>
</dbReference>
<dbReference type="Pfam" id="PF14765">
    <property type="entry name" value="PS-DH"/>
    <property type="match status" value="1"/>
</dbReference>
<dbReference type="InterPro" id="IPR049551">
    <property type="entry name" value="PKS_DH_C"/>
</dbReference>
<dbReference type="InterPro" id="IPR049900">
    <property type="entry name" value="PKS_mFAS_DH"/>
</dbReference>
<evidence type="ECO:0000256" key="5">
    <source>
        <dbReference type="ARBA" id="ARBA00023002"/>
    </source>
</evidence>
<gene>
    <name evidence="11" type="ORF">FJTKL_04155</name>
</gene>
<dbReference type="Proteomes" id="UP001600888">
    <property type="component" value="Unassembled WGS sequence"/>
</dbReference>
<dbReference type="InterPro" id="IPR020806">
    <property type="entry name" value="PKS_PP-bd"/>
</dbReference>
<dbReference type="InterPro" id="IPR055123">
    <property type="entry name" value="SpnB-like_Rossmann"/>
</dbReference>
<keyword evidence="4" id="KW-0677">Repeat</keyword>
<dbReference type="InterPro" id="IPR020841">
    <property type="entry name" value="PKS_Beta-ketoAc_synthase_dom"/>
</dbReference>
<dbReference type="InterPro" id="IPR014031">
    <property type="entry name" value="Ketoacyl_synth_C"/>
</dbReference>
<dbReference type="SUPFAM" id="SSF51735">
    <property type="entry name" value="NAD(P)-binding Rossmann-fold domains"/>
    <property type="match status" value="2"/>
</dbReference>
<evidence type="ECO:0000256" key="1">
    <source>
        <dbReference type="ARBA" id="ARBA00022450"/>
    </source>
</evidence>
<feature type="domain" description="Carrier" evidence="8">
    <location>
        <begin position="2191"/>
        <end position="2268"/>
    </location>
</feature>
<dbReference type="SMART" id="SM00827">
    <property type="entry name" value="PKS_AT"/>
    <property type="match status" value="1"/>
</dbReference>
<protein>
    <submittedName>
        <fullName evidence="11">Uncharacterized protein</fullName>
    </submittedName>
</protein>
<dbReference type="Pfam" id="PF00501">
    <property type="entry name" value="AMP-binding"/>
    <property type="match status" value="1"/>
</dbReference>
<dbReference type="SMART" id="SM00825">
    <property type="entry name" value="PKS_KS"/>
    <property type="match status" value="1"/>
</dbReference>
<dbReference type="Pfam" id="PF22953">
    <property type="entry name" value="SpnB_Rossmann"/>
    <property type="match status" value="1"/>
</dbReference>
<feature type="domain" description="PKS/mFAS DH" evidence="10">
    <location>
        <begin position="1441"/>
        <end position="1739"/>
    </location>
</feature>
<feature type="active site" description="Proton acceptor; for dehydratase activity" evidence="7">
    <location>
        <position position="1473"/>
    </location>
</feature>
<dbReference type="InterPro" id="IPR016035">
    <property type="entry name" value="Acyl_Trfase/lysoPLipase"/>
</dbReference>
<dbReference type="InterPro" id="IPR001227">
    <property type="entry name" value="Ac_transferase_dom_sf"/>
</dbReference>
<evidence type="ECO:0000259" key="10">
    <source>
        <dbReference type="PROSITE" id="PS52019"/>
    </source>
</evidence>
<dbReference type="InterPro" id="IPR013968">
    <property type="entry name" value="PKS_KR"/>
</dbReference>
<dbReference type="PROSITE" id="PS52004">
    <property type="entry name" value="KS3_2"/>
    <property type="match status" value="1"/>
</dbReference>
<dbReference type="InterPro" id="IPR018201">
    <property type="entry name" value="Ketoacyl_synth_AS"/>
</dbReference>
<comment type="caution">
    <text evidence="11">The sequence shown here is derived from an EMBL/GenBank/DDBJ whole genome shotgun (WGS) entry which is preliminary data.</text>
</comment>
<dbReference type="InterPro" id="IPR049552">
    <property type="entry name" value="PKS_DH_N"/>
</dbReference>
<sequence length="2627" mass="278346">MIIVVSPPDVAVTAEEPNFARYQDWADDGECTASDANIDEDLGFEPAFLHYTSGTTSSPKGVLSSQQSWLWSANSFASAFGLTEEDQFFWPLPLFHCLGHALCIIATVAVGASAHLPDPNDTLFDSIFTKQALTATIIVGAPASYHEIVAAAFTSKASLALPGLRACMVAGSSTPAGLSAQVQELFGVPLLNNYGCTEACGAIAVNRPGDLYREDSVGTIVPGTEVQLMDSNGQKVDEGEQGEVWIRSPGLMIRYHKETETPFTAEGWFPTGDIARRSKTGSSLTLVGRKKELIVRGGENVQPGELERALLRCPGVADVAVAGITHRLLGETPAAFIVRERSDVAPARGNTVDLDPSSLLATCRKLLPEYKVPTAFYEIDAVPRTLLGKPRRSAVSSCTSRPLTARSKLLSRDSIEILVLTETASACVIDIAPGEPDSGWLHRHSDQPFALLGLTSLAGVVLRDRLASLTGLDLPTTLVFDYPTPEAVSAYLYRRLFAPETPSPLPTPTPGSSTAASGVEPIAIVSMACRYPGGISSPEDLWRIVSDGVDVTSEFPDDRGWNLDTLYNPDPDAPGTSTTRRGAFLENMADFDAGLFGMSPREALATDPQQRLLLETTWELAERGGIAPSSLRGSQTGVFVGIMYGDYEDNGKDNHELEAYIGLGSSGSVVSGRVSYCFGLHGPSICIHTGCSSSLVAVHLAAASLRSGESSLAVAGGVTTMATPNSFISFSKRRGLSADGRCRAYSSDADGTGWSEGVGLVLLERLQDARRNGHHVLGVIRGSAVNSDGASNGLTAPSGPAQQQVIQTALAQAGLSPADVDVVEGHGTATPLGDPIEVQALISTYGNGGDGTRRPDSRPLLLGSVKSNIGHTQAAAGVAGLIKMVHAIQNGVAPASLHITEPSRHIEWEGSGVELVTNAKQWPVIPCEGDDIPRPRRAAVSSFGIGGTNAHVILEQPAEQENGPTGGFFGNPTPPATPIKGSWTFPWLLSGADEAALRAQAHALLASKTVCSQDPPDVALSLATTRSALRYKAAVTPALGGNYEAALWALAQGQPHPDVVTGFSNGQASSTKPRLAFLFSGQGARLPGRAALEELCTAFPVFADALRRACDELDAHLGLPLNSVLKKNEGSDSSAHLDRTDFAQAFLFAFEVAMFRLLESFNIRPDFVTGHSLGEIAAAHASGALSLREAATIVTARGKLMAALPSNGTMVSISASEQEVAEELLRHKHEFPGGPSTIAAVNSPSSVVVSGTTEAVKAVADKFAGLGRRVTPLRGVRHAFHSPMMDPMLADLEAELTSLMEGVRRATIPLVSSVSGSRAEASQLRSTVHWTRHVRQPVRFADAVRKLQKEGVSTFVEVGPSAVLSAHVPGSIATSSQVNKLLDTLGQLWVQGVQADWRAVFRGTEANRVDLPVYAFQRQRYWLDPPKPATVQPEDAGSLGHGILLHATSIPGTSKIICSGHLSVTRQPWLRDHVVGGQTIVPAAALTELALRAGRECTQTDESMVLEEFTFVAPLILDPKEDAGLQIQVLMGEPEGHGSRSVEIYSRPKDAPTRHEWTRNATGTLKLASLSNTGGDELINNTESIGDGNGYEDDGQLADVSRAYGALASAGISYGTSFQRVRSVWRPHPEGQNNSELRAYLDPPRAQKQVYALHPALLDAALHAPLLAAPDAAAGKIRLPFLLRGVRISAASGTGAVMARIRELGEDRFSVTLTDKSTGALVAEVSEVVTRAWTGPPAAGSTTGDLYRLEWIESAHINTSGGSIKPSGQTDELYRVRGVRGDGGKIKKGMIENDVHEAVAEVLDVTRKWSAEKAYAGGRLVVVTENATVDANADLVSAAVWGFVRSAQAELSGGRIVLVDLDGSNESEAALLPALASGEEALAIRKGTLLIPRLSKVAIASNQALISAKTSASTSTLEVSGTVLITGATGGLGALLSQHITRVYGAKHLLMVSRSGMKAPGAPKLLDELSSAGVAVQIEECDCSDRKQLATLFANNNSQGRPPISAIIHCAGVVDDAFLSSQSPERVSRVLRPKVDAAWHLHELAPPTVRSFVLFSSFAGILGNEGQAAYTAGNAFLDALARFRLSRGLPALSLAWGPWLNEVGMAAENRLKAHNPRLGSAKPFTDQQGLHLFDMAMQTSTPPRPVMAPLLVDGPLPLMSAGTGTASRTKASSQGGTGKWRAKLAKLPPEKCDNELLNLVRGEVAAVLGYQDQNLPDRPLSDLGFDSSTSVLLSNRLRRFTGLLDLPVTLALDYETLPALVQYLSGRLDITRLGVEPQTEARVQGASTEGDIATVSLGQASGEHDKGQKFNALHTACPERDTEHDHVDTEAFRGVTALYKRLCQLKQYTAAGGLLGCASLALPRFKVGSNMASYAAAPQRLAAGPSGPSSLHLPLVFLPSFLPPIVAQGFRGSAYSALASEMRGERDVFELPHPEGLAVPEDLEAIAAVHVSTIQERFGGPVVLAGYSAGGIIAHAVASRLSEEAGSEEGSRARLAGLVLIDTYLNMAGREDPEWLNALPAEALTARDGGLLHMIGDSDLALAKVGGYFRTLQGFKLRPLPDALPTLFLRAQYPTSNMPKSEGEWRPSWPQADVTVDIPGSHLELLDKRCAPASAAEIRQWIWRCVV</sequence>
<dbReference type="Gene3D" id="3.10.129.110">
    <property type="entry name" value="Polyketide synthase dehydratase"/>
    <property type="match status" value="1"/>
</dbReference>
<dbReference type="PANTHER" id="PTHR43775">
    <property type="entry name" value="FATTY ACID SYNTHASE"/>
    <property type="match status" value="1"/>
</dbReference>
<dbReference type="Pfam" id="PF13193">
    <property type="entry name" value="AMP-binding_C"/>
    <property type="match status" value="1"/>
</dbReference>
<dbReference type="InterPro" id="IPR050091">
    <property type="entry name" value="PKS_NRPS_Biosynth_Enz"/>
</dbReference>
<dbReference type="Pfam" id="PF08659">
    <property type="entry name" value="KR"/>
    <property type="match status" value="1"/>
</dbReference>
<dbReference type="InterPro" id="IPR057326">
    <property type="entry name" value="KR_dom"/>
</dbReference>
<feature type="domain" description="Ketosynthase family 3 (KS3)" evidence="9">
    <location>
        <begin position="519"/>
        <end position="956"/>
    </location>
</feature>
<dbReference type="InterPro" id="IPR045851">
    <property type="entry name" value="AMP-bd_C_sf"/>
</dbReference>
<keyword evidence="2" id="KW-0597">Phosphoprotein</keyword>
<proteinExistence type="predicted"/>
<dbReference type="SUPFAM" id="SSF47336">
    <property type="entry name" value="ACP-like"/>
    <property type="match status" value="2"/>
</dbReference>
<dbReference type="PANTHER" id="PTHR43775:SF51">
    <property type="entry name" value="INACTIVE PHENOLPHTHIOCEROL SYNTHESIS POLYKETIDE SYNTHASE TYPE I PKS1-RELATED"/>
    <property type="match status" value="1"/>
</dbReference>
<dbReference type="InterPro" id="IPR020845">
    <property type="entry name" value="AMP-binding_CS"/>
</dbReference>
<dbReference type="Pfam" id="PF00550">
    <property type="entry name" value="PP-binding"/>
    <property type="match status" value="2"/>
</dbReference>
<dbReference type="Pfam" id="PF00698">
    <property type="entry name" value="Acyl_transf_1"/>
    <property type="match status" value="1"/>
</dbReference>
<dbReference type="Gene3D" id="3.40.50.12780">
    <property type="entry name" value="N-terminal domain of ligase-like"/>
    <property type="match status" value="1"/>
</dbReference>
<dbReference type="InterPro" id="IPR020802">
    <property type="entry name" value="TesA-like"/>
</dbReference>
<dbReference type="InterPro" id="IPR014043">
    <property type="entry name" value="Acyl_transferase_dom"/>
</dbReference>
<dbReference type="InterPro" id="IPR025110">
    <property type="entry name" value="AMP-bd_C"/>
</dbReference>
<dbReference type="SMART" id="SM00822">
    <property type="entry name" value="PKS_KR"/>
    <property type="match status" value="1"/>
</dbReference>
<evidence type="ECO:0000313" key="11">
    <source>
        <dbReference type="EMBL" id="KAL2273700.1"/>
    </source>
</evidence>
<dbReference type="SUPFAM" id="SSF56801">
    <property type="entry name" value="Acetyl-CoA synthetase-like"/>
    <property type="match status" value="1"/>
</dbReference>
<dbReference type="InterPro" id="IPR009081">
    <property type="entry name" value="PP-bd_ACP"/>
</dbReference>
<dbReference type="InterPro" id="IPR016039">
    <property type="entry name" value="Thiolase-like"/>
</dbReference>
<dbReference type="PROSITE" id="PS50075">
    <property type="entry name" value="CARRIER"/>
    <property type="match status" value="2"/>
</dbReference>
<dbReference type="Pfam" id="PF00975">
    <property type="entry name" value="Thioesterase"/>
    <property type="match status" value="1"/>
</dbReference>
<dbReference type="Gene3D" id="3.40.366.10">
    <property type="entry name" value="Malonyl-Coenzyme A Acyl Carrier Protein, domain 2"/>
    <property type="match status" value="1"/>
</dbReference>
<evidence type="ECO:0000259" key="8">
    <source>
        <dbReference type="PROSITE" id="PS50075"/>
    </source>
</evidence>
<dbReference type="InterPro" id="IPR020807">
    <property type="entry name" value="PKS_DH"/>
</dbReference>
<evidence type="ECO:0000259" key="9">
    <source>
        <dbReference type="PROSITE" id="PS52004"/>
    </source>
</evidence>
<dbReference type="SUPFAM" id="SSF52151">
    <property type="entry name" value="FabD/lysophospholipase-like"/>
    <property type="match status" value="1"/>
</dbReference>
<organism evidence="11 12">
    <name type="scientific">Diaporthe vaccinii</name>
    <dbReference type="NCBI Taxonomy" id="105482"/>
    <lineage>
        <taxon>Eukaryota</taxon>
        <taxon>Fungi</taxon>
        <taxon>Dikarya</taxon>
        <taxon>Ascomycota</taxon>
        <taxon>Pezizomycotina</taxon>
        <taxon>Sordariomycetes</taxon>
        <taxon>Sordariomycetidae</taxon>
        <taxon>Diaporthales</taxon>
        <taxon>Diaporthaceae</taxon>
        <taxon>Diaporthe</taxon>
        <taxon>Diaporthe eres species complex</taxon>
    </lineage>
</organism>
<dbReference type="Pfam" id="PF02801">
    <property type="entry name" value="Ketoacyl-synt_C"/>
    <property type="match status" value="1"/>
</dbReference>
<feature type="active site" description="Proton donor; for dehydratase activity" evidence="7">
    <location>
        <position position="1659"/>
    </location>
</feature>
<dbReference type="SMART" id="SM00826">
    <property type="entry name" value="PKS_DH"/>
    <property type="match status" value="1"/>
</dbReference>
<dbReference type="Gene3D" id="3.40.50.720">
    <property type="entry name" value="NAD(P)-binding Rossmann-like Domain"/>
    <property type="match status" value="1"/>
</dbReference>
<dbReference type="Gene3D" id="3.30.70.3290">
    <property type="match status" value="1"/>
</dbReference>
<dbReference type="SUPFAM" id="SSF53901">
    <property type="entry name" value="Thiolase-like"/>
    <property type="match status" value="1"/>
</dbReference>
<accession>A0ABR4DTK9</accession>
<dbReference type="EMBL" id="JBAWTH010000175">
    <property type="protein sequence ID" value="KAL2273700.1"/>
    <property type="molecule type" value="Genomic_DNA"/>
</dbReference>
<dbReference type="CDD" id="cd00833">
    <property type="entry name" value="PKS"/>
    <property type="match status" value="1"/>
</dbReference>
<dbReference type="SMART" id="SM00824">
    <property type="entry name" value="PKS_TE"/>
    <property type="match status" value="1"/>
</dbReference>
<dbReference type="InterPro" id="IPR029058">
    <property type="entry name" value="AB_hydrolase_fold"/>
</dbReference>
<dbReference type="Gene3D" id="3.30.300.30">
    <property type="match status" value="1"/>
</dbReference>
<dbReference type="SMART" id="SM00823">
    <property type="entry name" value="PKS_PP"/>
    <property type="match status" value="2"/>
</dbReference>
<dbReference type="InterPro" id="IPR042099">
    <property type="entry name" value="ANL_N_sf"/>
</dbReference>
<name>A0ABR4DTK9_9PEZI</name>
<keyword evidence="6" id="KW-0511">Multifunctional enzyme</keyword>
<evidence type="ECO:0000256" key="7">
    <source>
        <dbReference type="PROSITE-ProRule" id="PRU01363"/>
    </source>
</evidence>
<dbReference type="InterPro" id="IPR042104">
    <property type="entry name" value="PKS_dehydratase_sf"/>
</dbReference>
<dbReference type="Pfam" id="PF21089">
    <property type="entry name" value="PKS_DH_N"/>
    <property type="match status" value="1"/>
</dbReference>
<keyword evidence="3" id="KW-0808">Transferase</keyword>
<dbReference type="InterPro" id="IPR036736">
    <property type="entry name" value="ACP-like_sf"/>
</dbReference>
<evidence type="ECO:0000256" key="3">
    <source>
        <dbReference type="ARBA" id="ARBA00022679"/>
    </source>
</evidence>
<dbReference type="Gene3D" id="3.40.50.1820">
    <property type="entry name" value="alpha/beta hydrolase"/>
    <property type="match status" value="1"/>
</dbReference>
<dbReference type="SUPFAM" id="SSF53474">
    <property type="entry name" value="alpha/beta-Hydrolases"/>
    <property type="match status" value="1"/>
</dbReference>